<dbReference type="NCBIfam" id="TIGR00029">
    <property type="entry name" value="S20"/>
    <property type="match status" value="1"/>
</dbReference>
<organism evidence="7 8">
    <name type="scientific">Aureococcus anophagefferens</name>
    <name type="common">Harmful bloom alga</name>
    <dbReference type="NCBI Taxonomy" id="44056"/>
    <lineage>
        <taxon>Eukaryota</taxon>
        <taxon>Sar</taxon>
        <taxon>Stramenopiles</taxon>
        <taxon>Ochrophyta</taxon>
        <taxon>Pelagophyceae</taxon>
        <taxon>Pelagomonadales</taxon>
        <taxon>Pelagomonadaceae</taxon>
        <taxon>Aureococcus</taxon>
    </lineage>
</organism>
<feature type="signal peptide" evidence="6">
    <location>
        <begin position="1"/>
        <end position="16"/>
    </location>
</feature>
<evidence type="ECO:0000313" key="7">
    <source>
        <dbReference type="EMBL" id="KAK7240090.1"/>
    </source>
</evidence>
<dbReference type="Proteomes" id="UP001363151">
    <property type="component" value="Unassembled WGS sequence"/>
</dbReference>
<proteinExistence type="inferred from homology"/>
<keyword evidence="5" id="KW-0687">Ribonucleoprotein</keyword>
<protein>
    <submittedName>
        <fullName evidence="7">Ribosomal protein S20</fullName>
    </submittedName>
</protein>
<keyword evidence="2" id="KW-0699">rRNA-binding</keyword>
<gene>
    <name evidence="7" type="ORF">SO694_00116068</name>
</gene>
<reference evidence="7 8" key="1">
    <citation type="submission" date="2024-03" db="EMBL/GenBank/DDBJ databases">
        <title>Aureococcus anophagefferens CCMP1851 and Kratosvirus quantuckense: Draft genome of a second virus-susceptible host strain in the model system.</title>
        <authorList>
            <person name="Chase E."/>
            <person name="Truchon A.R."/>
            <person name="Schepens W."/>
            <person name="Wilhelm S.W."/>
        </authorList>
    </citation>
    <scope>NUCLEOTIDE SEQUENCE [LARGE SCALE GENOMIC DNA]</scope>
    <source>
        <strain evidence="7 8">CCMP1851</strain>
    </source>
</reference>
<dbReference type="Gene3D" id="1.20.58.110">
    <property type="entry name" value="Ribosomal protein S20"/>
    <property type="match status" value="1"/>
</dbReference>
<dbReference type="SUPFAM" id="SSF46992">
    <property type="entry name" value="Ribosomal protein S20"/>
    <property type="match status" value="1"/>
</dbReference>
<sequence>MARVLALLAFIASAYAFAPLPTTPRRTMVQPLQMANNAGALKRIKTNERNRVRNAAWRSKVRTLTRKTKEAIEAGDADLAKECARQTTSAIDRATRRGIYHKNWAARNKSRLSKNVIALILESRGETKKEEPVEA</sequence>
<feature type="chain" id="PRO_5046971307" evidence="6">
    <location>
        <begin position="17"/>
        <end position="135"/>
    </location>
</feature>
<dbReference type="EMBL" id="JBBJCI010000217">
    <property type="protein sequence ID" value="KAK7240090.1"/>
    <property type="molecule type" value="Genomic_DNA"/>
</dbReference>
<dbReference type="GO" id="GO:0005840">
    <property type="term" value="C:ribosome"/>
    <property type="evidence" value="ECO:0007669"/>
    <property type="project" value="UniProtKB-KW"/>
</dbReference>
<dbReference type="Pfam" id="PF01649">
    <property type="entry name" value="Ribosomal_S20p"/>
    <property type="match status" value="1"/>
</dbReference>
<evidence type="ECO:0000256" key="2">
    <source>
        <dbReference type="ARBA" id="ARBA00022730"/>
    </source>
</evidence>
<evidence type="ECO:0000256" key="4">
    <source>
        <dbReference type="ARBA" id="ARBA00022980"/>
    </source>
</evidence>
<dbReference type="HAMAP" id="MF_00500">
    <property type="entry name" value="Ribosomal_bS20"/>
    <property type="match status" value="1"/>
</dbReference>
<dbReference type="PANTHER" id="PTHR33398:SF1">
    <property type="entry name" value="SMALL RIBOSOMAL SUBUNIT PROTEIN BS20C"/>
    <property type="match status" value="1"/>
</dbReference>
<dbReference type="PANTHER" id="PTHR33398">
    <property type="entry name" value="30S RIBOSOMAL PROTEIN S20"/>
    <property type="match status" value="1"/>
</dbReference>
<keyword evidence="6" id="KW-0732">Signal</keyword>
<evidence type="ECO:0000256" key="6">
    <source>
        <dbReference type="SAM" id="SignalP"/>
    </source>
</evidence>
<comment type="caution">
    <text evidence="7">The sequence shown here is derived from an EMBL/GenBank/DDBJ whole genome shotgun (WGS) entry which is preliminary data.</text>
</comment>
<dbReference type="InterPro" id="IPR002583">
    <property type="entry name" value="Ribosomal_bS20"/>
</dbReference>
<comment type="similarity">
    <text evidence="1">Belongs to the bacterial ribosomal protein bS20 family.</text>
</comment>
<evidence type="ECO:0000313" key="8">
    <source>
        <dbReference type="Proteomes" id="UP001363151"/>
    </source>
</evidence>
<evidence type="ECO:0000256" key="3">
    <source>
        <dbReference type="ARBA" id="ARBA00022884"/>
    </source>
</evidence>
<accession>A0ABR1FWB9</accession>
<evidence type="ECO:0000256" key="5">
    <source>
        <dbReference type="ARBA" id="ARBA00023274"/>
    </source>
</evidence>
<keyword evidence="4 7" id="KW-0689">Ribosomal protein</keyword>
<name>A0ABR1FWB9_AURAN</name>
<keyword evidence="3" id="KW-0694">RNA-binding</keyword>
<keyword evidence="8" id="KW-1185">Reference proteome</keyword>
<dbReference type="InterPro" id="IPR036510">
    <property type="entry name" value="Ribosomal_bS20_sf"/>
</dbReference>
<evidence type="ECO:0000256" key="1">
    <source>
        <dbReference type="ARBA" id="ARBA00007634"/>
    </source>
</evidence>